<dbReference type="Gene3D" id="2.60.40.2480">
    <property type="entry name" value="Periplasmic metal-binding protein Tp34-type"/>
    <property type="match status" value="1"/>
</dbReference>
<dbReference type="Proteomes" id="UP001596406">
    <property type="component" value="Unassembled WGS sequence"/>
</dbReference>
<evidence type="ECO:0000256" key="1">
    <source>
        <dbReference type="SAM" id="MobiDB-lite"/>
    </source>
</evidence>
<dbReference type="InterPro" id="IPR055774">
    <property type="entry name" value="DUF7350"/>
</dbReference>
<reference evidence="3 4" key="1">
    <citation type="journal article" date="2019" name="Int. J. Syst. Evol. Microbiol.">
        <title>The Global Catalogue of Microorganisms (GCM) 10K type strain sequencing project: providing services to taxonomists for standard genome sequencing and annotation.</title>
        <authorList>
            <consortium name="The Broad Institute Genomics Platform"/>
            <consortium name="The Broad Institute Genome Sequencing Center for Infectious Disease"/>
            <person name="Wu L."/>
            <person name="Ma J."/>
        </authorList>
    </citation>
    <scope>NUCLEOTIDE SEQUENCE [LARGE SCALE GENOMIC DNA]</scope>
    <source>
        <strain evidence="3 4">PSRA2</strain>
    </source>
</reference>
<feature type="compositionally biased region" description="Low complexity" evidence="1">
    <location>
        <begin position="212"/>
        <end position="230"/>
    </location>
</feature>
<dbReference type="AlphaFoldDB" id="A0ABD5U8N3"/>
<evidence type="ECO:0000259" key="2">
    <source>
        <dbReference type="Pfam" id="PF24041"/>
    </source>
</evidence>
<comment type="caution">
    <text evidence="3">The sequence shown here is derived from an EMBL/GenBank/DDBJ whole genome shotgun (WGS) entry which is preliminary data.</text>
</comment>
<evidence type="ECO:0000313" key="3">
    <source>
        <dbReference type="EMBL" id="MFC6836925.1"/>
    </source>
</evidence>
<name>A0ABD5U8N3_9EURY</name>
<sequence>MDRRTFLRATGGVSLAAGLAGCTSLDIITGGQRVPPVLDDRPDAVYLPTHREDMGMLGMGDAGSLKAMLSYSYPHRFWNVNGTEVEKTPLDGDAHLMVTLWDPDSGVVLPRADVSLEVRQGGSTVVGPEVLYPMLSQPMGIHYGDNFSLDGDGDYVARVQVGGLDVRRTGAFRERFAEATTVDVEFSYSQSRRDNLPYENFDDAGARRTIEPMSMPRQPSSAAPSPDALPGTVRGSASAGDVRFVVTTLDAPPAGIDEEGAYLAVSARTRHNRFVLPAMGLAARLTRDGERVFEGDLADALHPALDYHYGAVVSDVASGDTLTLSQTVPPQTARHEGYETAFFDLPEVEVTLQ</sequence>
<dbReference type="PROSITE" id="PS51257">
    <property type="entry name" value="PROKAR_LIPOPROTEIN"/>
    <property type="match status" value="1"/>
</dbReference>
<dbReference type="EMBL" id="JBHSXM010000001">
    <property type="protein sequence ID" value="MFC6836925.1"/>
    <property type="molecule type" value="Genomic_DNA"/>
</dbReference>
<accession>A0ABD5U8N3</accession>
<proteinExistence type="predicted"/>
<gene>
    <name evidence="3" type="ORF">ACFQHK_10430</name>
</gene>
<dbReference type="RefSeq" id="WP_304448599.1">
    <property type="nucleotide sequence ID" value="NZ_JARRAH010000001.1"/>
</dbReference>
<dbReference type="InterPro" id="IPR038482">
    <property type="entry name" value="Tp34-type_sf"/>
</dbReference>
<protein>
    <submittedName>
        <fullName evidence="3">Twin-arginine translocation signal domain-containing protein</fullName>
    </submittedName>
</protein>
<keyword evidence="4" id="KW-1185">Reference proteome</keyword>
<dbReference type="Pfam" id="PF24041">
    <property type="entry name" value="DUF7350"/>
    <property type="match status" value="1"/>
</dbReference>
<organism evidence="3 4">
    <name type="scientific">Halomarina ordinaria</name>
    <dbReference type="NCBI Taxonomy" id="3033939"/>
    <lineage>
        <taxon>Archaea</taxon>
        <taxon>Methanobacteriati</taxon>
        <taxon>Methanobacteriota</taxon>
        <taxon>Stenosarchaea group</taxon>
        <taxon>Halobacteria</taxon>
        <taxon>Halobacteriales</taxon>
        <taxon>Natronomonadaceae</taxon>
        <taxon>Halomarina</taxon>
    </lineage>
</organism>
<evidence type="ECO:0000313" key="4">
    <source>
        <dbReference type="Proteomes" id="UP001596406"/>
    </source>
</evidence>
<feature type="domain" description="DUF7350" evidence="2">
    <location>
        <begin position="227"/>
        <end position="351"/>
    </location>
</feature>
<feature type="region of interest" description="Disordered" evidence="1">
    <location>
        <begin position="212"/>
        <end position="235"/>
    </location>
</feature>